<dbReference type="EMBL" id="JAIXMP010000032">
    <property type="protein sequence ID" value="KAI9250434.1"/>
    <property type="molecule type" value="Genomic_DNA"/>
</dbReference>
<name>A0AAD5JR10_9FUNG</name>
<accession>A0AAD5JR10</accession>
<keyword evidence="2" id="KW-1185">Reference proteome</keyword>
<evidence type="ECO:0000313" key="2">
    <source>
        <dbReference type="Proteomes" id="UP001209540"/>
    </source>
</evidence>
<comment type="caution">
    <text evidence="1">The sequence shown here is derived from an EMBL/GenBank/DDBJ whole genome shotgun (WGS) entry which is preliminary data.</text>
</comment>
<sequence length="149" mass="17477">MYHELAGKNQKIIANNPPKLTISWRMMKKTKVFFSDFHLSHLVVAIFLEPTASWTISALHLFFDTGQENQSAAIKTYEEALANVEKQDCGYLVYTEPIQRKKKAMEKFEQRSNIRIRLSVLFFTPIQQYVAYLFVQRLQVNRKKNFNAV</sequence>
<proteinExistence type="predicted"/>
<protein>
    <submittedName>
        <fullName evidence="1">Uncharacterized protein</fullName>
    </submittedName>
</protein>
<organism evidence="1 2">
    <name type="scientific">Phascolomyces articulosus</name>
    <dbReference type="NCBI Taxonomy" id="60185"/>
    <lineage>
        <taxon>Eukaryota</taxon>
        <taxon>Fungi</taxon>
        <taxon>Fungi incertae sedis</taxon>
        <taxon>Mucoromycota</taxon>
        <taxon>Mucoromycotina</taxon>
        <taxon>Mucoromycetes</taxon>
        <taxon>Mucorales</taxon>
        <taxon>Lichtheimiaceae</taxon>
        <taxon>Phascolomyces</taxon>
    </lineage>
</organism>
<reference evidence="1" key="2">
    <citation type="submission" date="2023-02" db="EMBL/GenBank/DDBJ databases">
        <authorList>
            <consortium name="DOE Joint Genome Institute"/>
            <person name="Mondo S.J."/>
            <person name="Chang Y."/>
            <person name="Wang Y."/>
            <person name="Ahrendt S."/>
            <person name="Andreopoulos W."/>
            <person name="Barry K."/>
            <person name="Beard J."/>
            <person name="Benny G.L."/>
            <person name="Blankenship S."/>
            <person name="Bonito G."/>
            <person name="Cuomo C."/>
            <person name="Desiro A."/>
            <person name="Gervers K.A."/>
            <person name="Hundley H."/>
            <person name="Kuo A."/>
            <person name="LaButti K."/>
            <person name="Lang B.F."/>
            <person name="Lipzen A."/>
            <person name="O'Donnell K."/>
            <person name="Pangilinan J."/>
            <person name="Reynolds N."/>
            <person name="Sandor L."/>
            <person name="Smith M.W."/>
            <person name="Tsang A."/>
            <person name="Grigoriev I.V."/>
            <person name="Stajich J.E."/>
            <person name="Spatafora J.W."/>
        </authorList>
    </citation>
    <scope>NUCLEOTIDE SEQUENCE</scope>
    <source>
        <strain evidence="1">RSA 2281</strain>
    </source>
</reference>
<evidence type="ECO:0000313" key="1">
    <source>
        <dbReference type="EMBL" id="KAI9250434.1"/>
    </source>
</evidence>
<dbReference type="Proteomes" id="UP001209540">
    <property type="component" value="Unassembled WGS sequence"/>
</dbReference>
<dbReference type="AlphaFoldDB" id="A0AAD5JR10"/>
<gene>
    <name evidence="1" type="ORF">BDA99DRAFT_541689</name>
</gene>
<reference evidence="1" key="1">
    <citation type="journal article" date="2022" name="IScience">
        <title>Evolution of zygomycete secretomes and the origins of terrestrial fungal ecologies.</title>
        <authorList>
            <person name="Chang Y."/>
            <person name="Wang Y."/>
            <person name="Mondo S."/>
            <person name="Ahrendt S."/>
            <person name="Andreopoulos W."/>
            <person name="Barry K."/>
            <person name="Beard J."/>
            <person name="Benny G.L."/>
            <person name="Blankenship S."/>
            <person name="Bonito G."/>
            <person name="Cuomo C."/>
            <person name="Desiro A."/>
            <person name="Gervers K.A."/>
            <person name="Hundley H."/>
            <person name="Kuo A."/>
            <person name="LaButti K."/>
            <person name="Lang B.F."/>
            <person name="Lipzen A."/>
            <person name="O'Donnell K."/>
            <person name="Pangilinan J."/>
            <person name="Reynolds N."/>
            <person name="Sandor L."/>
            <person name="Smith M.E."/>
            <person name="Tsang A."/>
            <person name="Grigoriev I.V."/>
            <person name="Stajich J.E."/>
            <person name="Spatafora J.W."/>
        </authorList>
    </citation>
    <scope>NUCLEOTIDE SEQUENCE</scope>
    <source>
        <strain evidence="1">RSA 2281</strain>
    </source>
</reference>